<dbReference type="SUPFAM" id="SSF53955">
    <property type="entry name" value="Lysozyme-like"/>
    <property type="match status" value="1"/>
</dbReference>
<evidence type="ECO:0000313" key="5">
    <source>
        <dbReference type="Proteomes" id="UP000285794"/>
    </source>
</evidence>
<feature type="domain" description="Peptidoglycan binding" evidence="3">
    <location>
        <begin position="105"/>
        <end position="181"/>
    </location>
</feature>
<feature type="domain" description="TtsA-like Glycoside hydrolase family 108" evidence="2">
    <location>
        <begin position="9"/>
        <end position="102"/>
    </location>
</feature>
<dbReference type="Pfam" id="PF09374">
    <property type="entry name" value="PG_binding_3"/>
    <property type="match status" value="1"/>
</dbReference>
<protein>
    <submittedName>
        <fullName evidence="4">Uncharacterized protein</fullName>
    </submittedName>
</protein>
<dbReference type="OrthoDB" id="672438at2"/>
<name>A0A425Y714_9BACT</name>
<dbReference type="InterPro" id="IPR018537">
    <property type="entry name" value="Peptidoglycan-bd_3"/>
</dbReference>
<evidence type="ECO:0000313" key="4">
    <source>
        <dbReference type="EMBL" id="RRG24236.1"/>
    </source>
</evidence>
<dbReference type="Proteomes" id="UP000285794">
    <property type="component" value="Unassembled WGS sequence"/>
</dbReference>
<keyword evidence="5" id="KW-1185">Reference proteome</keyword>
<evidence type="ECO:0000259" key="2">
    <source>
        <dbReference type="Pfam" id="PF05838"/>
    </source>
</evidence>
<keyword evidence="1" id="KW-0472">Membrane</keyword>
<proteinExistence type="predicted"/>
<gene>
    <name evidence="4" type="ORF">DWB61_03730</name>
</gene>
<accession>A0A425Y714</accession>
<dbReference type="Gene3D" id="1.20.141.10">
    <property type="entry name" value="Chitosanase, subunit A, domain 1"/>
    <property type="match status" value="1"/>
</dbReference>
<feature type="transmembrane region" description="Helical" evidence="1">
    <location>
        <begin position="179"/>
        <end position="199"/>
    </location>
</feature>
<keyword evidence="1" id="KW-0812">Transmembrane</keyword>
<dbReference type="RefSeq" id="WP_125029546.1">
    <property type="nucleotide sequence ID" value="NZ_JAPXVP010000002.1"/>
</dbReference>
<comment type="caution">
    <text evidence="4">The sequence shown here is derived from an EMBL/GenBank/DDBJ whole genome shotgun (WGS) entry which is preliminary data.</text>
</comment>
<evidence type="ECO:0000259" key="3">
    <source>
        <dbReference type="Pfam" id="PF09374"/>
    </source>
</evidence>
<sequence>MAEFKPSFQIIHKMEGGYSNNPLDNGKETYCGISRRYHPDWGGWAFIDRMKAKGAIKNNTFFASLNPLVEGFYIKEFWNKMFLSFFSQDLANQLLDFAVNSGKGRAVKTLQAIMNRFGFRLKVDGVLGKNTANAVRSFDNSKLAELLFNEREKFIAILSQQQPAFAQAWRNRLNYLRGYISSPAVLFPLALVAVTIIALKSL</sequence>
<organism evidence="4 5">
    <name type="scientific">Ancylomarina euxinus</name>
    <dbReference type="NCBI Taxonomy" id="2283627"/>
    <lineage>
        <taxon>Bacteria</taxon>
        <taxon>Pseudomonadati</taxon>
        <taxon>Bacteroidota</taxon>
        <taxon>Bacteroidia</taxon>
        <taxon>Marinilabiliales</taxon>
        <taxon>Marinifilaceae</taxon>
        <taxon>Ancylomarina</taxon>
    </lineage>
</organism>
<evidence type="ECO:0000256" key="1">
    <source>
        <dbReference type="SAM" id="Phobius"/>
    </source>
</evidence>
<keyword evidence="1" id="KW-1133">Transmembrane helix</keyword>
<dbReference type="Pfam" id="PF05838">
    <property type="entry name" value="Glyco_hydro_108"/>
    <property type="match status" value="1"/>
</dbReference>
<dbReference type="AlphaFoldDB" id="A0A425Y714"/>
<dbReference type="InterPro" id="IPR023346">
    <property type="entry name" value="Lysozyme-like_dom_sf"/>
</dbReference>
<reference evidence="4 5" key="1">
    <citation type="submission" date="2018-07" db="EMBL/GenBank/DDBJ databases">
        <title>Draft genome sequence of Ancylomarina sp. M1P.</title>
        <authorList>
            <person name="Yadav S."/>
            <person name="Villanueva L."/>
            <person name="Damste J.S.S."/>
        </authorList>
    </citation>
    <scope>NUCLEOTIDE SEQUENCE [LARGE SCALE GENOMIC DNA]</scope>
    <source>
        <strain evidence="4 5">M1P</strain>
    </source>
</reference>
<dbReference type="EMBL" id="QQWG01000002">
    <property type="protein sequence ID" value="RRG24236.1"/>
    <property type="molecule type" value="Genomic_DNA"/>
</dbReference>
<dbReference type="InterPro" id="IPR008565">
    <property type="entry name" value="TtsA-like_GH18_dom"/>
</dbReference>